<dbReference type="Gene3D" id="2.170.16.10">
    <property type="entry name" value="Hedgehog/Intein (Hint) domain"/>
    <property type="match status" value="1"/>
</dbReference>
<dbReference type="SUPFAM" id="SSF51294">
    <property type="entry name" value="Hedgehog/intein (Hint) domain"/>
    <property type="match status" value="1"/>
</dbReference>
<dbReference type="Pfam" id="PF13403">
    <property type="entry name" value="Hint_2"/>
    <property type="match status" value="1"/>
</dbReference>
<dbReference type="InterPro" id="IPR011049">
    <property type="entry name" value="Serralysin-like_metalloprot_C"/>
</dbReference>
<dbReference type="InterPro" id="IPR036844">
    <property type="entry name" value="Hint_dom_sf"/>
</dbReference>
<dbReference type="Proteomes" id="UP000070371">
    <property type="component" value="Chromosome"/>
</dbReference>
<keyword evidence="5" id="KW-1185">Reference proteome</keyword>
<sequence>MTILTVGPGFSYPTIAAAMVDASPGDTISLGAGYSDETATVSKEDITIEGDINSSGIELHLAPDVSGVTLGGDAPIDVMDSDSSGLITGNTGDNVITASGGIDIVDGGLGVDRLIVDYSAGSGTTIGTSATGFIGAGVGSVGITGAGFEHYTILAGTGVNTITTAGGDDTIIASGIAANTIVAGEGNNEVITGDGIDTINVGSGNDTIFAGDGANTIIGLGGDKLIVTGDGIDIITVTSGNNIIKTGDGASTTVATSGNNVICAGDDIDTITVSSGDNVINAGDGANTITAGSGHNIIFGGKDIDTITVGSGGNYIDAGDGANTITSGDGNDTIVTGGGIDTITTTGGNDSILITGGADVVSGGTGSDTLIADYSAATGAIVTGPLAGVFGTGYAGNLSGMGAATFSGIEIFDITSGNGNDAITTGSGDDIINTGTGQDIVHAGGGSDFIYGNAGDTIDGGEGGSDSDTLNLELTSDHYNITYDSLNPENGTVEFLDTPGETLSFTNIEHVVYGSTLPPTVTILEPDEDLCDPVVPCFTPGTMIRTSAGMRLVETLEVGDHVLTRDNGLKPIVWIGSKQVTGSLLAENESLQPISIPRGSLGEDCPDRDMMVSRQHRMLMTGARAELLFGSGEVIVKANHLVSQPGIEALKLEEVTYVHIMFDMHEIVLADGAWTESFQPGDGSIPGLDLGQRNELEEIFPDLAKANRFVGFDSARFSLKSHEAIALLA</sequence>
<reference evidence="4 5" key="1">
    <citation type="submission" date="2016-02" db="EMBL/GenBank/DDBJ databases">
        <title>Complete genome sequence of Halocynthiibacter arcticus PAMC 20958t from arctic marine sediment.</title>
        <authorList>
            <person name="Lee Y.M."/>
            <person name="Baek K."/>
            <person name="Lee H.K."/>
            <person name="Shin S.C."/>
        </authorList>
    </citation>
    <scope>NUCLEOTIDE SEQUENCE [LARGE SCALE GENOMIC DNA]</scope>
    <source>
        <strain evidence="4">PAMC 20958</strain>
    </source>
</reference>
<dbReference type="PANTHER" id="PTHR38340:SF1">
    <property type="entry name" value="S-LAYER PROTEIN"/>
    <property type="match status" value="1"/>
</dbReference>
<feature type="domain" description="Hedgehog/Intein (Hint)" evidence="3">
    <location>
        <begin position="536"/>
        <end position="682"/>
    </location>
</feature>
<evidence type="ECO:0000313" key="4">
    <source>
        <dbReference type="EMBL" id="AML51899.1"/>
    </source>
</evidence>
<proteinExistence type="predicted"/>
<dbReference type="AlphaFoldDB" id="A0A126V2I6"/>
<dbReference type="InterPro" id="IPR001343">
    <property type="entry name" value="Hemolysn_Ca-bd"/>
</dbReference>
<evidence type="ECO:0000313" key="5">
    <source>
        <dbReference type="Proteomes" id="UP000070371"/>
    </source>
</evidence>
<dbReference type="Gene3D" id="2.150.10.10">
    <property type="entry name" value="Serralysin-like metalloprotease, C-terminal"/>
    <property type="match status" value="2"/>
</dbReference>
<dbReference type="RefSeq" id="WP_038999879.1">
    <property type="nucleotide sequence ID" value="NZ_CP014327.1"/>
</dbReference>
<name>A0A126V2I6_9RHOB</name>
<evidence type="ECO:0000259" key="3">
    <source>
        <dbReference type="Pfam" id="PF13403"/>
    </source>
</evidence>
<dbReference type="PANTHER" id="PTHR38340">
    <property type="entry name" value="S-LAYER PROTEIN"/>
    <property type="match status" value="1"/>
</dbReference>
<dbReference type="STRING" id="1579316.RC74_12050"/>
<protein>
    <recommendedName>
        <fullName evidence="3">Hedgehog/Intein (Hint) domain-containing protein</fullName>
    </recommendedName>
</protein>
<dbReference type="EMBL" id="CP014327">
    <property type="protein sequence ID" value="AML51899.1"/>
    <property type="molecule type" value="Genomic_DNA"/>
</dbReference>
<dbReference type="KEGG" id="hat:RC74_12050"/>
<keyword evidence="2" id="KW-0964">Secreted</keyword>
<dbReference type="InterPro" id="IPR028992">
    <property type="entry name" value="Hedgehog/Intein_dom"/>
</dbReference>
<dbReference type="Pfam" id="PF00353">
    <property type="entry name" value="HemolysinCabind"/>
    <property type="match status" value="7"/>
</dbReference>
<dbReference type="PRINTS" id="PR00313">
    <property type="entry name" value="CABNDNGRPT"/>
</dbReference>
<accession>A0A126V2I6</accession>
<dbReference type="GO" id="GO:0005509">
    <property type="term" value="F:calcium ion binding"/>
    <property type="evidence" value="ECO:0007669"/>
    <property type="project" value="InterPro"/>
</dbReference>
<comment type="subcellular location">
    <subcellularLocation>
        <location evidence="1">Secreted</location>
    </subcellularLocation>
</comment>
<dbReference type="GO" id="GO:0005576">
    <property type="term" value="C:extracellular region"/>
    <property type="evidence" value="ECO:0007669"/>
    <property type="project" value="UniProtKB-SubCell"/>
</dbReference>
<evidence type="ECO:0000256" key="2">
    <source>
        <dbReference type="ARBA" id="ARBA00022525"/>
    </source>
</evidence>
<evidence type="ECO:0000256" key="1">
    <source>
        <dbReference type="ARBA" id="ARBA00004613"/>
    </source>
</evidence>
<gene>
    <name evidence="4" type="ORF">RC74_12050</name>
</gene>
<dbReference type="SUPFAM" id="SSF51120">
    <property type="entry name" value="beta-Roll"/>
    <property type="match status" value="3"/>
</dbReference>
<organism evidence="4 5">
    <name type="scientific">Falsihalocynthiibacter arcticus</name>
    <dbReference type="NCBI Taxonomy" id="1579316"/>
    <lineage>
        <taxon>Bacteria</taxon>
        <taxon>Pseudomonadati</taxon>
        <taxon>Pseudomonadota</taxon>
        <taxon>Alphaproteobacteria</taxon>
        <taxon>Rhodobacterales</taxon>
        <taxon>Roseobacteraceae</taxon>
        <taxon>Falsihalocynthiibacter</taxon>
    </lineage>
</organism>
<dbReference type="InterPro" id="IPR050557">
    <property type="entry name" value="RTX_toxin/Mannuronan_C5-epim"/>
</dbReference>